<dbReference type="Proteomes" id="UP000244903">
    <property type="component" value="Chromosome"/>
</dbReference>
<proteinExistence type="predicted"/>
<protein>
    <recommendedName>
        <fullName evidence="4">Phage integrase family protein</fullName>
    </recommendedName>
</protein>
<dbReference type="AlphaFoldDB" id="A0AAD0JT38"/>
<dbReference type="GO" id="GO:0003677">
    <property type="term" value="F:DNA binding"/>
    <property type="evidence" value="ECO:0007669"/>
    <property type="project" value="InterPro"/>
</dbReference>
<reference evidence="2 3" key="1">
    <citation type="submission" date="2016-04" db="EMBL/GenBank/DDBJ databases">
        <title>Complete genome sequence of the haloalkaliphilic hydrocarbon-degrading bacterium Dietzia psychralcaliphila ILA-1T, isolated from a drain of a fish product-processing plant.</title>
        <authorList>
            <person name="Zhao J."/>
            <person name="Hu B."/>
            <person name="Geng S."/>
            <person name="Nie Y."/>
            <person name="Tang Y."/>
        </authorList>
    </citation>
    <scope>NUCLEOTIDE SEQUENCE [LARGE SCALE GENOMIC DNA]</scope>
    <source>
        <strain evidence="2 3">ILA-1</strain>
    </source>
</reference>
<keyword evidence="3" id="KW-1185">Reference proteome</keyword>
<organism evidence="2 3">
    <name type="scientific">Dietzia psychralcaliphila</name>
    <dbReference type="NCBI Taxonomy" id="139021"/>
    <lineage>
        <taxon>Bacteria</taxon>
        <taxon>Bacillati</taxon>
        <taxon>Actinomycetota</taxon>
        <taxon>Actinomycetes</taxon>
        <taxon>Mycobacteriales</taxon>
        <taxon>Dietziaceae</taxon>
        <taxon>Dietzia</taxon>
    </lineage>
</organism>
<dbReference type="SUPFAM" id="SSF56349">
    <property type="entry name" value="DNA breaking-rejoining enzymes"/>
    <property type="match status" value="1"/>
</dbReference>
<dbReference type="InterPro" id="IPR013762">
    <property type="entry name" value="Integrase-like_cat_sf"/>
</dbReference>
<dbReference type="GO" id="GO:0006310">
    <property type="term" value="P:DNA recombination"/>
    <property type="evidence" value="ECO:0007669"/>
    <property type="project" value="UniProtKB-KW"/>
</dbReference>
<dbReference type="Gene3D" id="1.10.443.10">
    <property type="entry name" value="Intergrase catalytic core"/>
    <property type="match status" value="1"/>
</dbReference>
<name>A0AAD0JT38_9ACTN</name>
<gene>
    <name evidence="2" type="ORF">A6048_11090</name>
</gene>
<evidence type="ECO:0000313" key="3">
    <source>
        <dbReference type="Proteomes" id="UP000244903"/>
    </source>
</evidence>
<accession>A0AAD0JT38</accession>
<evidence type="ECO:0008006" key="4">
    <source>
        <dbReference type="Google" id="ProtNLM"/>
    </source>
</evidence>
<evidence type="ECO:0000313" key="2">
    <source>
        <dbReference type="EMBL" id="AWH97387.1"/>
    </source>
</evidence>
<dbReference type="EMBL" id="CP015453">
    <property type="protein sequence ID" value="AWH97387.1"/>
    <property type="molecule type" value="Genomic_DNA"/>
</dbReference>
<dbReference type="GO" id="GO:0015074">
    <property type="term" value="P:DNA integration"/>
    <property type="evidence" value="ECO:0007669"/>
    <property type="project" value="InterPro"/>
</dbReference>
<dbReference type="InterPro" id="IPR011010">
    <property type="entry name" value="DNA_brk_join_enz"/>
</dbReference>
<dbReference type="KEGG" id="dpc:A6048_11090"/>
<evidence type="ECO:0000256" key="1">
    <source>
        <dbReference type="ARBA" id="ARBA00023172"/>
    </source>
</evidence>
<sequence>MLNAGSDRTAHRSWQPVFADDDVVIPEGRRINSGAVPLFGDMPIWDLTAMGVLPSRSASSARLRFDRMPQDWVLIAKTLAMALLNPGHRELLGAGLFSMNHAFKVGTIKEQHYEMARLARWSEKVGLTSVLSSWTADDCQSYLLEVETTRSIAARKNAQSLLRRLYTCRGILGERGLLIEVPPAGGKAGSGEILTRPIPPEVFWPLIRACWTYIDVYAPDIIRARDDIQDMIFASSQLKSDGHGKTLGRRESRLRIDRALDDWLASPSGFVPLHILTYGNARRGEVNWGRFSLLFSPFGGGKHVFEGPYGKGRRTLVEDAVRNGFPTRDGFSSVELTVVDRADGTRGPWCSGFDDLRLHRELVQLRNACYIFVSIMSMMRDSEVRGITSGAIVTHYGAPAIESRVHKHQPDGGTSRRWWVSDPVVKAIKVAEAIALDENKIFGSAMRGESTGFKPFTQIPSFVSWVNSYADDRGLQRIPVQHISPHMFRRTMSIIAANEPDGEIGLGITLKHNAVRALSNATTSGYGAVTPAWAREFDHENKNVNAGELVSYWSRNSDGQRVAFGNGEKGFVDGLNRVSATLESAGKIGDERMLRNLLRDEFASIRLGTINHCLGDPLKARCLEGQSEIVRAGGPIPSMCQPAACHNSIITVEQLSIWRGEEADLIEKLSDRKMAGVHRARLKKQLQDVRKVLGSLRT</sequence>
<keyword evidence="1" id="KW-0233">DNA recombination</keyword>